<keyword evidence="1" id="KW-0732">Signal</keyword>
<reference evidence="2 3" key="1">
    <citation type="submission" date="2020-12" db="EMBL/GenBank/DDBJ databases">
        <title>Olleya sediminilitoris sp. nov., isolated from a tidal flat.</title>
        <authorList>
            <person name="Park S."/>
            <person name="Yoon J.-H."/>
        </authorList>
    </citation>
    <scope>NUCLEOTIDE SEQUENCE [LARGE SCALE GENOMIC DNA]</scope>
    <source>
        <strain evidence="2 3">YSTF-M6</strain>
    </source>
</reference>
<dbReference type="InterPro" id="IPR036278">
    <property type="entry name" value="Sialidase_sf"/>
</dbReference>
<evidence type="ECO:0000256" key="1">
    <source>
        <dbReference type="SAM" id="SignalP"/>
    </source>
</evidence>
<sequence>MEKPTYSKITILFLLFLCSYSMVAQNFQGFTPRFDDDLKGDILLIGNNILGPSNNAFNNNSSFNHNVEMNYIDIDNDNTTFSSSSADLEIPNPNCYEIKYAGLYWGAVNPGTEPIRDIKFKGPVGDYIDIQGTVIYDANGNSVDGGNSFSYACYADVTNIVTALGNDLGTYTVANVSSGTGETSNFTPYNGTGQSAGWSLFIVFEDPTLPGKSITSFDGFSAISASQNPTADIPINGFRTIPGPAPVRANFAFAALEGDKPIPGDRLRLNGTALSAADRPVNNFFNSSVTQLDATPVNNRNPNSTNTLGFDTGILSIPNPGNSVIANDATSATVRLETSGDTYFPYFFAFAVEIIEPNIVLTKIVEDDAGNNIGGLEVGLGDSLNYVIGFQNTGNDNATNFQIRDILPVNILFDYPTDLILPPGVSVASYDPITRELILDIEDYLVEENDPVYEIRIEARVVDACNQLADACSNIINNQAYATYNGFFNPNFEITDDPSLNANTGCLITPQATNFLANLDCEFTQNEILCGATLELTAANGYDSYSWSTNESGTPVIGTGQNITVDQTGTYYVYNTAIAPCQSIQQEFVVELFGGNIENPVIPYADEVVTCPDNGKLLPNIFLCGINDSTLIETNIAGAESVIWEQLDETSCTAVSNSDCANEDNSCVWNEVANGPNYLANTSGQFRITINYDGGCFVQFYFNVYQNVLNPTVESTDIICTTDGSITVNDVPSGYEYSLDDVNYQSSNIFTVTAAGIYTVYIRQVGVDTNPCVFTVPDVQIRVRDFTVSSTIIQPFCNGDLGTIQLAANDVEPQYTFELFQNGTLVNSVGPILENTHAFENLNPGTYTATVETEDGCTYTEDVIIVEPPLLTVTAAVTSPLTCNDGEITIYPDGGTAPYFYFINSTTDFQTVPEVVVTSAGTYDITVVDSNNCIATTTITIDDIPAPDYTINSTDILCYNDANGQIDITITNANGYTLEYSIDNGTTFSANPTFDNLDAGDYEVVISYELDGSECFTTPETVTINQPDAALSATAGISALAGCGPNGEGTIRITNPQGGTPFPEPNPYEYSFDNQATWVTTNEADVTPGTYTVYIRDANGCVFVMQDIILDQEPPAPTIVVGDTVYNCDGSGNATVTVTNNGGSNYSYDYYLDGVLNPNTSNPEIFTDVPSGSHTISVEYTLIDVPTFSNLLYETFGYGEDTTSPGINPVYYCFEQQVAATQCGNSTHINDGEYSVTSSIENPFGAWINPNDYTPATTPPTADGRYLVVNIGATIPATEILYEKVIDDIIPNQPIQVEFAAINLLKTNNNQFNPDLRVALVDGSGTEISFYNTGDIPKTENWIEYPTTPITLDPGNNTSLTFILRSNVQQTSGNDVAIDDLKVYQLPASCTTVVDFPFVIDSGNAFTADITGTSMVSCSGNADGEVTIAVQNFDTTNGFEYSIDNGVTWIAQSTSPFTITGLTDDTYNISVRYDDEADTCQLDFTETITSADPLTINITNTEVTCLEGATITASATDGTPGYSFQLIDTVAPFTATDFNNGVLTDVAPGTYTVEVTDAANCTNSTTLVLDAPVAPTATISTTSDYCYDAANGATLEVTASGGVAPYEYNINGGEFQDENTFENLTPGTYTIIVRDTYGCEVTLPAETIEPELVLNTIITKDLDCTTSPDAVITGTITGGTAPYTYAVSENGGAYTDLGTTGTPFTYSATTDGTYQFQVTDALGCIAESEVNTIDAISTPTGTADGTDPLCFDDANGEIQLFADGGSGGYTFSFNGGAFTSTSFYDGLDANTTTATTTEYTYQIQDSNNCLSPIYTIILDNPTEVEATATLSNNTNCSTTTDITVSATGGAGNYVYSFNGSTSYTANNVLTVTNTTTTQTITYSVRDANGCIDTETIDIPPYNPLTGMTFADSNVITCNDTTTDVTVTPIDGVAPFSYEITAPASETSNVSGATSGTFTNLAPGNYTFQITDVNGCTVSASHTIDPAINIAIAQTNTDQVCFGSDDGSAVFTMTDVSSLGNYTYTLTPSAGTITQTDNEVSITNLPTGSYTFDVIDTATGCSDSASITIDPTTQITFTASATNVNCNTTESTISFTGLTGGSGGYTYAYVSSGGSAPLTGDYGTNTIVDTAILGLVIDVYVMDSNNCAVMETVTIISDPLPTVTATVDNQCTGTGNNFNITATATGVATLMYSIDGTNFQSGNTFTVTAGTYTITVRDGNGCTVTDTVTVNPQLSLSAVLDKDITCALPDQAQVTLTAAGGDATTYTYAYSTDGGTTFTTIASNVFNTNTPGSYIFMVTDANTCTVETTTAIEITPATTPDITVTQTGFINCNAEETASISITPDTTVGQAPYDYEVYNTTTSTSYGSQTSGLPAGDYTVTVTDANGCTEVEPITINQPDAIIVNHSTVPITCDTTNGTSQGSVIVDSVTGGTGPYNYFVTGTNGYDESELNNIGDTSTTFDVVDFGLYQINIVDSNGCSVLIQDVLVASPPDDLDIVIDTTVDCTTGGEAVVTVSTALAGNGPFYFDIYDGTIPPPPPGGTWQLETSPGSVTFTGLTSGVTYTFIVYDSLTGCTYFETASTPIPTNSTLSISNQTSNNITCTGSADGNVSFTVNNPETSAIDVDYEIFNSLSLTSTGITGTGTVPANGTLPVNNLGPLPYGNYYVLITETSGPNAGCGVITSTFNITESAISFGLTASVTSNENCNDLGVITGIATDGTAPYQYQILLETDTAPDATSTAWGSANTFNVPADVYTVYAIDAYGCIRDVDLTLTRDAEPIIDPQTAPCFDGNPINITITGSVSVGSPLYSMNGTTFVSSPDFSVSSPGTYTLYIQDGNGCVASTPYIVNDQLLLSAALTSPLDCTATPNAEITLTATGGDNTTYTYEVSTDGITFSPMATNVYSAAAAGTYTFMVTDAAGCESTTTYTLDPIQPTTFTTVETDVSCNGGNDGTITVTTTSATGPFMYQLDSGTTQSSNVFTGLTQGTYTVTVIDASSCTYVSAPITIDEPIILSATDSLSAITNCDIETIITVLGQDGTPTTAGEYFYEFNGNGFSTTNTYTVNDNGTVQTITYIVRDANGCEVTGSVMVDPLDPPTDLDFTSTPITCLVSTSDVTVTATGGTTALSFEILSPASATVNTSGASNGIFTGLTTGDYTFQVTDANGCTYEELYTIEDVENIEVNGQLVSDVTCNPGTDGEVTFTISNFESTYSYSINGAPVVTGQTNPTVTVSGLTSASTQTIMITDEATGCTATASIDVDQSAPLDLIADAFVNANCNDGAQVSVSASGGNGNYSYSFVVSGSPAGTYSSSNSAVLDPAVSTTWDVYVQDTNGCVITTPLTITIDTDPIPSGIAVTGSQCPSPSNDYTFTVNVASGIAPFEYSIGNGFQTSSTFTVNTSGTYTITVRDANGCTDTVTYLIEDPVAVSLAGISPSCSDDDGQITATGFGGTSNYAYSISPNPASITLTGNVFTGVPSGTYVVTITDTTTLCTNDATITLDTATPVTFTTSVNDVTCNGESNGVITVDLPASNDNPIYTYQITAPITVGPQNSNIFTGLAAGTYTVQVNSGRGCFATEDVVIAEPNIIVVSAPTVVQYECTTGTNTINYASITVDTVIGGSGTYTIYEFVEGGTVVQSGTSNVYTESDSSGGTYTINVYDDQGCLGTTASTVTIDPYIDLDAITVVVDNAITCTNLEDITVTVSATNGTPTNLEFTLEDVTGSVTGGVYSQTNTTGVFTGLDVTNYIITVTNLDTGCSLQDTHYVNDPNTFELLIDTVVDVTCFDDNDGSVNITFIDQVINANNPDQAGPFDYTILDSSGTTVNSGTTTDAGPVTVSGLVGGTYTVNATLTSTPFCTVSQSFTITRPIETLALSTTQTSVTCLDGMGSISAVGTGGWGNLEYELSGDATVPYSSNGTFTDLSAGTYTVSVRDFQGCIVSEVVVLSLPTPIDATVTASASTLLCFGDQDASITVSNVTGGQGENYTYILNSSSPTASNSGPQTSNVFTNLAAGTYTVSVADGLNCTFTSADIVIGQPEQIAVSLVNSSTNVCPVAYELTLSATGGTGVYSYSDDSNFTNILGTFTTSTTIPVSTGTHQYYVSDANNCTAMVSNEITIEPLQDLVINLQSDNPTINCAGDNSGSIVATAQGGLGNYTYNLLDGSGTVIETTTDSPASFTDLFAGTYQVEVVSDNCLTEVETITITEPTSALQVTFVATDITCSGEDNGTLEINATGGTGVIKYALSPQLNQFFDTNIFENLEAGDYVFIAQDELGCYYTDTFTIVDPQAVLIQIVPDSLMGETCEGEADGAFSIEISGGSLPYSVVLDDPNATYTTGGPTQTIFDFTNLGGGDHIVYIIDAAGCESEWNITFPDSVTIDPTVQVDYLCDNNILTNIVTVLFDESITDMSLLEFSLDGGTPQSSNIFNNVPVGTNHSVEVTHTNGCVQYTEFFTIEDYQPLALILSEGSGPGEIIAETTGGTGDYTYTLNNTNHGSTNQFFVTQTGTYIVIVTDSAGCQAEASIDIDVVGPCISNYFTPNNDGVADTWAPGCVEDFPDLTFDIFDRYGRKVATYRVGEYWDGKYDGTELPTGDYWYVVKTNSTLLDKEYVGHFTLYR</sequence>
<evidence type="ECO:0000313" key="3">
    <source>
        <dbReference type="Proteomes" id="UP000605013"/>
    </source>
</evidence>
<accession>A0ABS1WIE4</accession>
<dbReference type="Pfam" id="PF13573">
    <property type="entry name" value="SprB"/>
    <property type="match status" value="8"/>
</dbReference>
<dbReference type="RefSeq" id="WP_202998920.1">
    <property type="nucleotide sequence ID" value="NZ_JAEMEF010000002.1"/>
</dbReference>
<evidence type="ECO:0000313" key="2">
    <source>
        <dbReference type="EMBL" id="MBL7558883.1"/>
    </source>
</evidence>
<dbReference type="Pfam" id="PF13585">
    <property type="entry name" value="CHU_C"/>
    <property type="match status" value="1"/>
</dbReference>
<comment type="caution">
    <text evidence="2">The sequence shown here is derived from an EMBL/GenBank/DDBJ whole genome shotgun (WGS) entry which is preliminary data.</text>
</comment>
<organism evidence="2 3">
    <name type="scientific">Olleya sediminilitoris</name>
    <dbReference type="NCBI Taxonomy" id="2795739"/>
    <lineage>
        <taxon>Bacteria</taxon>
        <taxon>Pseudomonadati</taxon>
        <taxon>Bacteroidota</taxon>
        <taxon>Flavobacteriia</taxon>
        <taxon>Flavobacteriales</taxon>
        <taxon>Flavobacteriaceae</taxon>
    </lineage>
</organism>
<name>A0ABS1WIE4_9FLAO</name>
<keyword evidence="3" id="KW-1185">Reference proteome</keyword>
<gene>
    <name evidence="2" type="ORF">JAO71_03620</name>
</gene>
<feature type="chain" id="PRO_5045244612" evidence="1">
    <location>
        <begin position="25"/>
        <end position="4611"/>
    </location>
</feature>
<dbReference type="SUPFAM" id="SSF50939">
    <property type="entry name" value="Sialidases"/>
    <property type="match status" value="1"/>
</dbReference>
<dbReference type="EMBL" id="JAEMEF010000002">
    <property type="protein sequence ID" value="MBL7558883.1"/>
    <property type="molecule type" value="Genomic_DNA"/>
</dbReference>
<protein>
    <submittedName>
        <fullName evidence="2">T9SS type B sorting domain-containing protein</fullName>
    </submittedName>
</protein>
<feature type="signal peptide" evidence="1">
    <location>
        <begin position="1"/>
        <end position="24"/>
    </location>
</feature>
<dbReference type="InterPro" id="IPR026341">
    <property type="entry name" value="T9SS_type_B"/>
</dbReference>
<dbReference type="NCBIfam" id="TIGR04131">
    <property type="entry name" value="Bac_Flav_CTERM"/>
    <property type="match status" value="1"/>
</dbReference>
<proteinExistence type="predicted"/>
<dbReference type="InterPro" id="IPR025667">
    <property type="entry name" value="SprB_repeat"/>
</dbReference>
<dbReference type="Proteomes" id="UP000605013">
    <property type="component" value="Unassembled WGS sequence"/>
</dbReference>